<dbReference type="GO" id="GO:0009306">
    <property type="term" value="P:protein secretion"/>
    <property type="evidence" value="ECO:0007669"/>
    <property type="project" value="InterPro"/>
</dbReference>
<organism evidence="3 5">
    <name type="scientific">Arcobacter porcinus</name>
    <dbReference type="NCBI Taxonomy" id="1935204"/>
    <lineage>
        <taxon>Bacteria</taxon>
        <taxon>Pseudomonadati</taxon>
        <taxon>Campylobacterota</taxon>
        <taxon>Epsilonproteobacteria</taxon>
        <taxon>Campylobacterales</taxon>
        <taxon>Arcobacteraceae</taxon>
        <taxon>Arcobacter</taxon>
    </lineage>
</organism>
<reference evidence="3 5" key="3">
    <citation type="submission" date="2019-09" db="EMBL/GenBank/DDBJ databases">
        <title>Taxonomic note: a critical rebuttal of the proposed division of the genus Arcobacter into six genera, emended descriptions of Arcobacter anaerophilus and the genus Arcobacter, and an assessment of genus-level boundaries for Epsilonproteobacteria using in silico genomic comparator tools.</title>
        <authorList>
            <person name="On S.L.W."/>
            <person name="Miller W.G."/>
            <person name="Biggs P."/>
            <person name="Cornelius A."/>
            <person name="Vandamme P."/>
        </authorList>
    </citation>
    <scope>NUCLEOTIDE SEQUENCE [LARGE SCALE GENOMIC DNA]</scope>
    <source>
        <strain evidence="3 5">CCUG 56899</strain>
    </source>
</reference>
<dbReference type="RefSeq" id="WP_066172717.1">
    <property type="nucleotide sequence ID" value="NZ_CP036246.2"/>
</dbReference>
<sequence>MQENSKIKKAVALDYEKGVDSAPKVVAKAKGEAAKNIIKIANENQIPIKKDEDLVELLSKIDIGKEIPNSMYKAVAEIFAFIYELSNEKKGIEK</sequence>
<dbReference type="GO" id="GO:0005886">
    <property type="term" value="C:plasma membrane"/>
    <property type="evidence" value="ECO:0007669"/>
    <property type="project" value="TreeGrafter"/>
</dbReference>
<dbReference type="AlphaFoldDB" id="A0A1C0AZG8"/>
<evidence type="ECO:0000256" key="1">
    <source>
        <dbReference type="ARBA" id="ARBA00010690"/>
    </source>
</evidence>
<dbReference type="PANTHER" id="PTHR30531:SF12">
    <property type="entry name" value="FLAGELLAR BIOSYNTHETIC PROTEIN FLHB"/>
    <property type="match status" value="1"/>
</dbReference>
<dbReference type="EMBL" id="LDIR01000001">
    <property type="protein sequence ID" value="OCL92897.1"/>
    <property type="molecule type" value="Genomic_DNA"/>
</dbReference>
<dbReference type="SUPFAM" id="SSF160544">
    <property type="entry name" value="EscU C-terminal domain-like"/>
    <property type="match status" value="1"/>
</dbReference>
<keyword evidence="2" id="KW-0282">Flagellum</keyword>
<name>A0A1C0AZG8_9BACT</name>
<evidence type="ECO:0000313" key="5">
    <source>
        <dbReference type="Proteomes" id="UP000322644"/>
    </source>
</evidence>
<reference evidence="3 5" key="2">
    <citation type="submission" date="2019-09" db="EMBL/GenBank/DDBJ databases">
        <title>Complete genome sequencing of four Arcobacter species reveals a diverse suite of mobile elements.</title>
        <authorList>
            <person name="Miller W.G."/>
            <person name="Yee E."/>
            <person name="Bono J.L."/>
        </authorList>
    </citation>
    <scope>NUCLEOTIDE SEQUENCE [LARGE SCALE GENOMIC DNA]</scope>
    <source>
        <strain evidence="3 5">CCUG 56899</strain>
    </source>
</reference>
<keyword evidence="2" id="KW-0966">Cell projection</keyword>
<evidence type="ECO:0000313" key="3">
    <source>
        <dbReference type="EMBL" id="QEP40496.1"/>
    </source>
</evidence>
<dbReference type="PANTHER" id="PTHR30531">
    <property type="entry name" value="FLAGELLAR BIOSYNTHETIC PROTEIN FLHB"/>
    <property type="match status" value="1"/>
</dbReference>
<dbReference type="Proteomes" id="UP000093159">
    <property type="component" value="Unassembled WGS sequence"/>
</dbReference>
<accession>A0A1C0AZG8</accession>
<reference evidence="2 4" key="1">
    <citation type="submission" date="2015-05" db="EMBL/GenBank/DDBJ databases">
        <authorList>
            <person name="Rovetto F."/>
            <person name="Cocolin L."/>
            <person name="Illeghems K."/>
            <person name="Van Nieuwerburgh F."/>
            <person name="Houf K."/>
        </authorList>
    </citation>
    <scope>NUCLEOTIDE SEQUENCE [LARGE SCALE GENOMIC DNA]</scope>
    <source>
        <strain evidence="2 4">117434</strain>
    </source>
</reference>
<dbReference type="EMBL" id="CP036246">
    <property type="protein sequence ID" value="QEP40496.1"/>
    <property type="molecule type" value="Genomic_DNA"/>
</dbReference>
<evidence type="ECO:0000313" key="2">
    <source>
        <dbReference type="EMBL" id="OCL92897.1"/>
    </source>
</evidence>
<dbReference type="InterPro" id="IPR029025">
    <property type="entry name" value="T3SS_substrate_exporter_C"/>
</dbReference>
<dbReference type="Proteomes" id="UP000322644">
    <property type="component" value="Chromosome"/>
</dbReference>
<comment type="similarity">
    <text evidence="1">Belongs to the type III secretion exporter family.</text>
</comment>
<evidence type="ECO:0000313" key="4">
    <source>
        <dbReference type="Proteomes" id="UP000093159"/>
    </source>
</evidence>
<dbReference type="Pfam" id="PF01312">
    <property type="entry name" value="Bac_export_2"/>
    <property type="match status" value="1"/>
</dbReference>
<dbReference type="KEGG" id="apoc:APORC_0894"/>
<protein>
    <submittedName>
        <fullName evidence="2">Flagellar biosynthetic protein FlhB</fullName>
    </submittedName>
    <submittedName>
        <fullName evidence="3">FlhB C-terminus-related protein</fullName>
    </submittedName>
</protein>
<proteinExistence type="inferred from homology"/>
<dbReference type="Gene3D" id="3.40.1690.10">
    <property type="entry name" value="secretion proteins EscU"/>
    <property type="match status" value="1"/>
</dbReference>
<dbReference type="InterPro" id="IPR006135">
    <property type="entry name" value="T3SS_substrate_exporter"/>
</dbReference>
<keyword evidence="2" id="KW-0969">Cilium</keyword>
<gene>
    <name evidence="2" type="primary">flhB_1</name>
    <name evidence="2" type="ORF">AAX28_00437</name>
    <name evidence="3" type="ORF">APORC_0894</name>
</gene>
<keyword evidence="4" id="KW-1185">Reference proteome</keyword>